<reference evidence="7 8" key="1">
    <citation type="journal article" date="2014" name="Genome Announc.">
        <title>Draft Genome Sequences of Marine Flavobacterium Nonlabens Strains NR17, NR24, NR27, NR32, NR33, and Ara13.</title>
        <authorList>
            <person name="Nakanishi M."/>
            <person name="Meirelles P."/>
            <person name="Suzuki R."/>
            <person name="Takatani N."/>
            <person name="Mino S."/>
            <person name="Suda W."/>
            <person name="Oshima K."/>
            <person name="Hattori M."/>
            <person name="Ohkuma M."/>
            <person name="Hosokawa M."/>
            <person name="Miyashita K."/>
            <person name="Thompson F.L."/>
            <person name="Niwa A."/>
            <person name="Sawabe T."/>
            <person name="Sawabe T."/>
        </authorList>
    </citation>
    <scope>NUCLEOTIDE SEQUENCE [LARGE SCALE GENOMIC DNA]</scope>
    <source>
        <strain evidence="8">JCM19296</strain>
    </source>
</reference>
<keyword evidence="3 5" id="KW-1133">Transmembrane helix</keyword>
<proteinExistence type="predicted"/>
<evidence type="ECO:0000313" key="8">
    <source>
        <dbReference type="Proteomes" id="UP000028980"/>
    </source>
</evidence>
<evidence type="ECO:0000256" key="2">
    <source>
        <dbReference type="ARBA" id="ARBA00022692"/>
    </source>
</evidence>
<gene>
    <name evidence="7" type="ORF">JCM19296_1447</name>
</gene>
<feature type="transmembrane region" description="Helical" evidence="5">
    <location>
        <begin position="58"/>
        <end position="80"/>
    </location>
</feature>
<evidence type="ECO:0000256" key="1">
    <source>
        <dbReference type="ARBA" id="ARBA00004141"/>
    </source>
</evidence>
<evidence type="ECO:0000256" key="4">
    <source>
        <dbReference type="ARBA" id="ARBA00023136"/>
    </source>
</evidence>
<dbReference type="PANTHER" id="PTHR38480">
    <property type="entry name" value="SLR0254 PROTEIN"/>
    <property type="match status" value="1"/>
</dbReference>
<keyword evidence="4 5" id="KW-0472">Membrane</keyword>
<dbReference type="Proteomes" id="UP000028980">
    <property type="component" value="Unassembled WGS sequence"/>
</dbReference>
<name>A0A081DAA9_NONUL</name>
<accession>A0A081DAA9</accession>
<feature type="domain" description="RDD" evidence="6">
    <location>
        <begin position="19"/>
        <end position="144"/>
    </location>
</feature>
<sequence length="240" mass="27488">MSNTNVNTAQNVNINYQVSSLGYRIVAFIIDLLVMAVYLIVIDYIGLGFRDIVDNNTYFGISELLFLPVAFYSLFFNITFGGRTPGKFIMKMRVVKIDGSPARWSDYLTTWIIRLIDIWSTNGGVGIIAIIFTEKNQRLGDSASDTIVIDARKTTKISHTILEEVDQSYEPTFMMVNNLSDNDVNEIKEIYRLAAESRDFKALHQLRHKVEELLQTNSELRDGIFIRTILKDYTYLTQGR</sequence>
<evidence type="ECO:0000313" key="7">
    <source>
        <dbReference type="EMBL" id="GAK75855.1"/>
    </source>
</evidence>
<comment type="subcellular location">
    <subcellularLocation>
        <location evidence="1">Membrane</location>
        <topology evidence="1">Multi-pass membrane protein</topology>
    </subcellularLocation>
</comment>
<comment type="caution">
    <text evidence="7">The sequence shown here is derived from an EMBL/GenBank/DDBJ whole genome shotgun (WGS) entry which is preliminary data.</text>
</comment>
<dbReference type="EMBL" id="BBLG01000002">
    <property type="protein sequence ID" value="GAK75855.1"/>
    <property type="molecule type" value="Genomic_DNA"/>
</dbReference>
<dbReference type="PANTHER" id="PTHR38480:SF1">
    <property type="entry name" value="SLR0254 PROTEIN"/>
    <property type="match status" value="1"/>
</dbReference>
<evidence type="ECO:0000256" key="3">
    <source>
        <dbReference type="ARBA" id="ARBA00022989"/>
    </source>
</evidence>
<dbReference type="GO" id="GO:0016020">
    <property type="term" value="C:membrane"/>
    <property type="evidence" value="ECO:0007669"/>
    <property type="project" value="UniProtKB-SubCell"/>
</dbReference>
<evidence type="ECO:0000256" key="5">
    <source>
        <dbReference type="SAM" id="Phobius"/>
    </source>
</evidence>
<protein>
    <recommendedName>
        <fullName evidence="6">RDD domain-containing protein</fullName>
    </recommendedName>
</protein>
<dbReference type="Pfam" id="PF06271">
    <property type="entry name" value="RDD"/>
    <property type="match status" value="1"/>
</dbReference>
<keyword evidence="2 5" id="KW-0812">Transmembrane</keyword>
<feature type="transmembrane region" description="Helical" evidence="5">
    <location>
        <begin position="25"/>
        <end position="46"/>
    </location>
</feature>
<feature type="transmembrane region" description="Helical" evidence="5">
    <location>
        <begin position="111"/>
        <end position="132"/>
    </location>
</feature>
<organism evidence="7 8">
    <name type="scientific">Nonlabens ulvanivorans</name>
    <name type="common">Persicivirga ulvanivorans</name>
    <dbReference type="NCBI Taxonomy" id="906888"/>
    <lineage>
        <taxon>Bacteria</taxon>
        <taxon>Pseudomonadati</taxon>
        <taxon>Bacteroidota</taxon>
        <taxon>Flavobacteriia</taxon>
        <taxon>Flavobacteriales</taxon>
        <taxon>Flavobacteriaceae</taxon>
        <taxon>Nonlabens</taxon>
    </lineage>
</organism>
<dbReference type="InterPro" id="IPR010432">
    <property type="entry name" value="RDD"/>
</dbReference>
<dbReference type="AlphaFoldDB" id="A0A081DAA9"/>
<evidence type="ECO:0000259" key="6">
    <source>
        <dbReference type="Pfam" id="PF06271"/>
    </source>
</evidence>